<dbReference type="EMBL" id="BAAANE010000007">
    <property type="protein sequence ID" value="GAA1647995.1"/>
    <property type="molecule type" value="Genomic_DNA"/>
</dbReference>
<keyword evidence="5" id="KW-1185">Reference proteome</keyword>
<dbReference type="Proteomes" id="UP001501319">
    <property type="component" value="Unassembled WGS sequence"/>
</dbReference>
<name>A0ABN2FIE9_9ACTN</name>
<comment type="caution">
    <text evidence="4">The sequence shown here is derived from an EMBL/GenBank/DDBJ whole genome shotgun (WGS) entry which is preliminary data.</text>
</comment>
<keyword evidence="2" id="KW-0804">Transcription</keyword>
<evidence type="ECO:0000256" key="2">
    <source>
        <dbReference type="ARBA" id="ARBA00023163"/>
    </source>
</evidence>
<proteinExistence type="predicted"/>
<accession>A0ABN2FIE9</accession>
<dbReference type="RefSeq" id="WP_344113763.1">
    <property type="nucleotide sequence ID" value="NZ_BAAANE010000007.1"/>
</dbReference>
<evidence type="ECO:0000256" key="1">
    <source>
        <dbReference type="ARBA" id="ARBA00023015"/>
    </source>
</evidence>
<organism evidence="4 5">
    <name type="scientific">Kribbella alba</name>
    <dbReference type="NCBI Taxonomy" id="190197"/>
    <lineage>
        <taxon>Bacteria</taxon>
        <taxon>Bacillati</taxon>
        <taxon>Actinomycetota</taxon>
        <taxon>Actinomycetes</taxon>
        <taxon>Propionibacteriales</taxon>
        <taxon>Kribbellaceae</taxon>
        <taxon>Kribbella</taxon>
    </lineage>
</organism>
<protein>
    <recommendedName>
        <fullName evidence="3">Putative zinc-finger domain-containing protein</fullName>
    </recommendedName>
</protein>
<sequence>MRCGEASSIGAYVLGALDLRERLAMEQHLGVCAMCRQELIEVAHLPGLLHRLTLDDVIKRAATPDS</sequence>
<dbReference type="Pfam" id="PF13490">
    <property type="entry name" value="zf-HC2"/>
    <property type="match status" value="1"/>
</dbReference>
<reference evidence="4 5" key="1">
    <citation type="journal article" date="2019" name="Int. J. Syst. Evol. Microbiol.">
        <title>The Global Catalogue of Microorganisms (GCM) 10K type strain sequencing project: providing services to taxonomists for standard genome sequencing and annotation.</title>
        <authorList>
            <consortium name="The Broad Institute Genomics Platform"/>
            <consortium name="The Broad Institute Genome Sequencing Center for Infectious Disease"/>
            <person name="Wu L."/>
            <person name="Ma J."/>
        </authorList>
    </citation>
    <scope>NUCLEOTIDE SEQUENCE [LARGE SCALE GENOMIC DNA]</scope>
    <source>
        <strain evidence="4 5">JCM 14306</strain>
    </source>
</reference>
<evidence type="ECO:0000313" key="5">
    <source>
        <dbReference type="Proteomes" id="UP001501319"/>
    </source>
</evidence>
<gene>
    <name evidence="4" type="ORF">GCM10009744_44150</name>
</gene>
<dbReference type="Gene3D" id="1.10.10.1320">
    <property type="entry name" value="Anti-sigma factor, zinc-finger domain"/>
    <property type="match status" value="1"/>
</dbReference>
<keyword evidence="1" id="KW-0805">Transcription regulation</keyword>
<feature type="domain" description="Putative zinc-finger" evidence="3">
    <location>
        <begin position="9"/>
        <end position="36"/>
    </location>
</feature>
<dbReference type="InterPro" id="IPR041916">
    <property type="entry name" value="Anti_sigma_zinc_sf"/>
</dbReference>
<evidence type="ECO:0000259" key="3">
    <source>
        <dbReference type="Pfam" id="PF13490"/>
    </source>
</evidence>
<dbReference type="InterPro" id="IPR027383">
    <property type="entry name" value="Znf_put"/>
</dbReference>
<evidence type="ECO:0000313" key="4">
    <source>
        <dbReference type="EMBL" id="GAA1647995.1"/>
    </source>
</evidence>